<dbReference type="Gene3D" id="3.20.20.80">
    <property type="entry name" value="Glycosidases"/>
    <property type="match status" value="1"/>
</dbReference>
<feature type="transmembrane region" description="Helical" evidence="1">
    <location>
        <begin position="7"/>
        <end position="25"/>
    </location>
</feature>
<dbReference type="PANTHER" id="PTHR12631:SF10">
    <property type="entry name" value="BETA-XYLOSIDASE-LIKE PROTEIN-RELATED"/>
    <property type="match status" value="1"/>
</dbReference>
<comment type="caution">
    <text evidence="2">The sequence shown here is derived from an EMBL/GenBank/DDBJ whole genome shotgun (WGS) entry which is preliminary data.</text>
</comment>
<sequence>MERSKTMLVLLVIICVMGTGLVGYLQPSIANEIGNKVEFDKYAMHFGVNGGMYPDIRQGEAKIYAITRKLDELGMVWLRHPGKNTAWFEVQPAKETWNFRKLDAVINNNKHPWVIEVYGATGTPYPFKGDFSKQYLESLGGKREIMDYIKANTVDMSDPEQKADAEVYVKTFVNRYKDKIKYWEIGNEGIQAPEAFDIITNTYTWIKEVYPDAVVLITAGAGDDYNMLANGLEAFDSLLARGIGDYFDIANFHYYGRIEGNFEERLEQRFDEYKATMDKYGVEKPIWVTETSTSSYEKSVLSGPSSEQIQARHVVKRLVIFSAKGAEKVFWHDYRETFKNNKFYQCNLVDPETNTPKPAYYTFKLIVDKLGYYKTVETLRRDSVRLYKFTTPTNKPIFVVWSSSSQTIDLSEYFEAKEVLVTHIIEDNSVQPKTEITKTTNIHISASPIFIE</sequence>
<keyword evidence="1" id="KW-0812">Transmembrane</keyword>
<evidence type="ECO:0000313" key="3">
    <source>
        <dbReference type="Proteomes" id="UP000316360"/>
    </source>
</evidence>
<dbReference type="PANTHER" id="PTHR12631">
    <property type="entry name" value="ALPHA-L-IDURONIDASE"/>
    <property type="match status" value="1"/>
</dbReference>
<dbReference type="EMBL" id="SOKJ01000237">
    <property type="protein sequence ID" value="TET10239.1"/>
    <property type="molecule type" value="Genomic_DNA"/>
</dbReference>
<gene>
    <name evidence="2" type="ORF">E3J84_04210</name>
</gene>
<protein>
    <submittedName>
        <fullName evidence="2">Uncharacterized protein</fullName>
    </submittedName>
</protein>
<accession>A0A523RX93</accession>
<reference evidence="2 3" key="1">
    <citation type="submission" date="2019-03" db="EMBL/GenBank/DDBJ databases">
        <title>Metabolic potential of uncultured bacteria and archaea associated with petroleum seepage in deep-sea sediments.</title>
        <authorList>
            <person name="Dong X."/>
            <person name="Hubert C."/>
        </authorList>
    </citation>
    <scope>NUCLEOTIDE SEQUENCE [LARGE SCALE GENOMIC DNA]</scope>
    <source>
        <strain evidence="2">E44_bin7</strain>
    </source>
</reference>
<dbReference type="Proteomes" id="UP000316360">
    <property type="component" value="Unassembled WGS sequence"/>
</dbReference>
<keyword evidence="1" id="KW-0472">Membrane</keyword>
<dbReference type="AlphaFoldDB" id="A0A523RX93"/>
<proteinExistence type="predicted"/>
<name>A0A523RX93_UNCAE</name>
<dbReference type="InterPro" id="IPR017853">
    <property type="entry name" value="GH"/>
</dbReference>
<dbReference type="InterPro" id="IPR051923">
    <property type="entry name" value="Glycosyl_Hydrolase_39"/>
</dbReference>
<organism evidence="2 3">
    <name type="scientific">Aerophobetes bacterium</name>
    <dbReference type="NCBI Taxonomy" id="2030807"/>
    <lineage>
        <taxon>Bacteria</taxon>
        <taxon>Candidatus Aerophobota</taxon>
    </lineage>
</organism>
<dbReference type="GO" id="GO:0004553">
    <property type="term" value="F:hydrolase activity, hydrolyzing O-glycosyl compounds"/>
    <property type="evidence" value="ECO:0007669"/>
    <property type="project" value="TreeGrafter"/>
</dbReference>
<dbReference type="SUPFAM" id="SSF51445">
    <property type="entry name" value="(Trans)glycosidases"/>
    <property type="match status" value="1"/>
</dbReference>
<evidence type="ECO:0000313" key="2">
    <source>
        <dbReference type="EMBL" id="TET10239.1"/>
    </source>
</evidence>
<keyword evidence="1" id="KW-1133">Transmembrane helix</keyword>
<evidence type="ECO:0000256" key="1">
    <source>
        <dbReference type="SAM" id="Phobius"/>
    </source>
</evidence>